<dbReference type="Pfam" id="PF00075">
    <property type="entry name" value="RNase_H"/>
    <property type="match status" value="1"/>
</dbReference>
<protein>
    <recommendedName>
        <fullName evidence="2">RNase H type-1 domain-containing protein</fullName>
    </recommendedName>
</protein>
<evidence type="ECO:0000256" key="1">
    <source>
        <dbReference type="SAM" id="MobiDB-lite"/>
    </source>
</evidence>
<dbReference type="AlphaFoldDB" id="A2T3W9"/>
<dbReference type="Gene3D" id="3.30.420.10">
    <property type="entry name" value="Ribonuclease H-like superfamily/Ribonuclease H"/>
    <property type="match status" value="1"/>
</dbReference>
<dbReference type="PROSITE" id="PS50879">
    <property type="entry name" value="RNASE_H_1"/>
    <property type="match status" value="1"/>
</dbReference>
<feature type="region of interest" description="Disordered" evidence="1">
    <location>
        <begin position="1122"/>
        <end position="1149"/>
    </location>
</feature>
<evidence type="ECO:0000259" key="2">
    <source>
        <dbReference type="PROSITE" id="PS50879"/>
    </source>
</evidence>
<feature type="region of interest" description="Disordered" evidence="1">
    <location>
        <begin position="87"/>
        <end position="132"/>
    </location>
</feature>
<dbReference type="SUPFAM" id="SSF53098">
    <property type="entry name" value="Ribonuclease H-like"/>
    <property type="match status" value="1"/>
</dbReference>
<dbReference type="GO" id="GO:0004523">
    <property type="term" value="F:RNA-DNA hybrid ribonuclease activity"/>
    <property type="evidence" value="ECO:0007669"/>
    <property type="project" value="InterPro"/>
</dbReference>
<dbReference type="InterPro" id="IPR012337">
    <property type="entry name" value="RNaseH-like_sf"/>
</dbReference>
<organism evidence="3">
    <name type="scientific">Rhodomonas salina</name>
    <name type="common">Pyrenomonas salina</name>
    <dbReference type="NCBI Taxonomy" id="3034"/>
    <lineage>
        <taxon>Eukaryota</taxon>
        <taxon>Cryptophyceae</taxon>
        <taxon>Pyrenomonadales</taxon>
        <taxon>Pyrenomonadaceae</taxon>
        <taxon>Rhodomonas</taxon>
    </lineage>
</organism>
<name>A2T3W9_RHDSA</name>
<accession>A2T3W9</accession>
<sequence length="1149" mass="125932">MQTLNRHSATKLAAILLPDGKFKHFRDLPASLRVDKSWRPEHYDALCQAVASQVGPDQRALEGASHGRGQAQLPSLGLVATVAPRLRAATDSQDSQRGTLPRDSLAPTASANKQRPPVTLVPGSRRSKNQTVHADKFQIVSHVSDIEGDRAFAHFKTPPHALADYPPTAWPATKDWDLAQFFARSASRITVTPPGCDHPVHMQVVSAARVSPAPPTLTLSDQDGAHVTLPVSGYRGLRTFLTHAPASEQAQRPAEWLARSECTDAQWHSTAVVRRRWEEASLCLAQAPAPAVPVPPALTHRVPNKSSIAAHLSFAPVADDGEVAVARRVTVDRQSEAHWAAFQRDPSVSISFDLRSMDLSPASLPDRGTWTAAARHGQAVLKQHPLPFSKHPNAVKAQSHDLTLDAAHFATLYANGCSEAAIATAIERQREHQEQDGSLAWSRTFTTYLALATEATSLWGCTGLTWDSQYLHFVSALDDDAELGGTSLQHGLQSRLDRSVIFLDAFDEAQQGLILGALTESPGSRCVIVARQGFGFGERTKRLHQLGTHTEELLPSQTLAAPADGWATGNIAPIPLKKKGGAFGVWTCGEGQADDEHNALWDRAFTARHVAPADHYRLWQLAGDYYLARQDGAYVHHSWGELAACDGSAGGAMGAAAVFLDEVDGELWAERTHACRVGGSSSSFLAELVAMWLAVEHADPYQPLTVLTDSMNVINALQAWGRREFLRDMNRQLNADVMRALLLAVNARSAPIHVVKVKSDRGVTLNESADAAAGQAAVDDDADLLFPADNLIDSMTFSWRDSEAPDADIVVADTAAAVGTRWTQTALTLLCSSPPVRDTIAGRFLTSEGLCRHLLAKSKAVRPWTTAEERTWMQLVADVYPHNAYLRRIDKHATGDCPWCPAGTTETSMHIQCVCSKYEENRTAAHHAIAKATLASLKDLRLSGWQLWYETPFRDLPFDFAWSEEDLTGDVHQPDRRPDGVAWHEASGTLYFLEFTLAWDEDDSLQVAEERKAKQYVQAEQAVRRGPTWRSHVRSVDTLPFVFGVRGSVRHKTLQENLLALDVKDKQCYKVIAQGIRAAITEARQVCVAHKELAKSAPKAFGPHLRHQYTARGVRKRVLTVPPKPAGHTTWRRDRGWSRGSSDAALRQS</sequence>
<dbReference type="InterPro" id="IPR002156">
    <property type="entry name" value="RNaseH_domain"/>
</dbReference>
<feature type="domain" description="RNase H type-1" evidence="2">
    <location>
        <begin position="637"/>
        <end position="778"/>
    </location>
</feature>
<proteinExistence type="predicted"/>
<dbReference type="GO" id="GO:0003676">
    <property type="term" value="F:nucleic acid binding"/>
    <property type="evidence" value="ECO:0007669"/>
    <property type="project" value="InterPro"/>
</dbReference>
<reference evidence="3" key="1">
    <citation type="journal article" date="2007" name="J. Mol. Evol.">
        <title>Retrotransposons and tandem repeat sequences in the nuclear genomes of cryptomonad algae.</title>
        <authorList>
            <person name="Khan H."/>
            <person name="Kozera C."/>
            <person name="Curtis B.A."/>
            <person name="Bussey J.T."/>
            <person name="Theophilou S."/>
            <person name="Bowman S."/>
            <person name="Archibald J.M."/>
        </authorList>
    </citation>
    <scope>NUCLEOTIDE SEQUENCE</scope>
    <source>
        <strain evidence="3">CCMP 1319</strain>
    </source>
</reference>
<dbReference type="EMBL" id="DQ859722">
    <property type="protein sequence ID" value="ABI74456.1"/>
    <property type="molecule type" value="Genomic_DNA"/>
</dbReference>
<evidence type="ECO:0000313" key="3">
    <source>
        <dbReference type="EMBL" id="ABI74456.1"/>
    </source>
</evidence>
<dbReference type="InterPro" id="IPR036397">
    <property type="entry name" value="RNaseH_sf"/>
</dbReference>